<organism evidence="2 3">
    <name type="scientific">Glarea lozoyensis (strain ATCC 20868 / MF5171)</name>
    <dbReference type="NCBI Taxonomy" id="1116229"/>
    <lineage>
        <taxon>Eukaryota</taxon>
        <taxon>Fungi</taxon>
        <taxon>Dikarya</taxon>
        <taxon>Ascomycota</taxon>
        <taxon>Pezizomycotina</taxon>
        <taxon>Leotiomycetes</taxon>
        <taxon>Helotiales</taxon>
        <taxon>Helotiaceae</taxon>
        <taxon>Glarea</taxon>
    </lineage>
</organism>
<evidence type="ECO:0000313" key="3">
    <source>
        <dbReference type="Proteomes" id="UP000016922"/>
    </source>
</evidence>
<name>S3DAT1_GLAL2</name>
<dbReference type="EMBL" id="KE145355">
    <property type="protein sequence ID" value="EPE34800.1"/>
    <property type="molecule type" value="Genomic_DNA"/>
</dbReference>
<dbReference type="SUPFAM" id="SSF51182">
    <property type="entry name" value="RmlC-like cupins"/>
    <property type="match status" value="1"/>
</dbReference>
<dbReference type="CDD" id="cd02231">
    <property type="entry name" value="cupin_BLL6423-like"/>
    <property type="match status" value="1"/>
</dbReference>
<evidence type="ECO:0000313" key="2">
    <source>
        <dbReference type="EMBL" id="EPE34800.1"/>
    </source>
</evidence>
<proteinExistence type="predicted"/>
<gene>
    <name evidence="2" type="ORF">GLAREA_10495</name>
</gene>
<dbReference type="HOGENOM" id="CLU_096188_0_1_1"/>
<protein>
    <submittedName>
        <fullName evidence="2">RmlC-like cupin</fullName>
    </submittedName>
</protein>
<dbReference type="InterPro" id="IPR011051">
    <property type="entry name" value="RmlC_Cupin_sf"/>
</dbReference>
<dbReference type="Pfam" id="PF07883">
    <property type="entry name" value="Cupin_2"/>
    <property type="match status" value="1"/>
</dbReference>
<keyword evidence="3" id="KW-1185">Reference proteome</keyword>
<dbReference type="PANTHER" id="PTHR36156:SF3">
    <property type="entry name" value="CUPIN 2 CONSERVED BARREL DOMAIN-CONTAINING PROTEIN"/>
    <property type="match status" value="1"/>
</dbReference>
<dbReference type="OrthoDB" id="5840532at2759"/>
<dbReference type="Proteomes" id="UP000016922">
    <property type="component" value="Unassembled WGS sequence"/>
</dbReference>
<evidence type="ECO:0000259" key="1">
    <source>
        <dbReference type="Pfam" id="PF07883"/>
    </source>
</evidence>
<dbReference type="GeneID" id="19469541"/>
<dbReference type="AlphaFoldDB" id="S3DAT1"/>
<reference evidence="2 3" key="1">
    <citation type="journal article" date="2013" name="BMC Genomics">
        <title>Genomics-driven discovery of the pneumocandin biosynthetic gene cluster in the fungus Glarea lozoyensis.</title>
        <authorList>
            <person name="Chen L."/>
            <person name="Yue Q."/>
            <person name="Zhang X."/>
            <person name="Xiang M."/>
            <person name="Wang C."/>
            <person name="Li S."/>
            <person name="Che Y."/>
            <person name="Ortiz-Lopez F.J."/>
            <person name="Bills G.F."/>
            <person name="Liu X."/>
            <person name="An Z."/>
        </authorList>
    </citation>
    <scope>NUCLEOTIDE SEQUENCE [LARGE SCALE GENOMIC DNA]</scope>
    <source>
        <strain evidence="3">ATCC 20868 / MF5171</strain>
    </source>
</reference>
<dbReference type="Gene3D" id="2.20.70.150">
    <property type="match status" value="1"/>
</dbReference>
<dbReference type="PANTHER" id="PTHR36156">
    <property type="entry name" value="SLR2101 PROTEIN"/>
    <property type="match status" value="1"/>
</dbReference>
<dbReference type="KEGG" id="glz:GLAREA_10495"/>
<dbReference type="InterPro" id="IPR047142">
    <property type="entry name" value="OryJ/VirC-like"/>
</dbReference>
<sequence length="199" mass="21735">MTTSQPQQQRQKGLPDVQRIITDHDSDGKAVVSTDIPSQAVWQPIGPAADFFLGYTTRTFPVVFKDAQDSGIAPLPQDIKTYKEDMVTPPGLTISTGTVLRYVDMAPNALSPMHRTVSLDYGIVLEGEIELVLDSGETRLMKRGDVCIQRATNHAWRNVTANGGWARMVYVLIGAEKVDVGGKSFEEDLGDMPGVRASD</sequence>
<dbReference type="InterPro" id="IPR014710">
    <property type="entry name" value="RmlC-like_jellyroll"/>
</dbReference>
<dbReference type="Gene3D" id="2.60.120.10">
    <property type="entry name" value="Jelly Rolls"/>
    <property type="match status" value="1"/>
</dbReference>
<dbReference type="OMA" id="HAWRNCS"/>
<feature type="domain" description="Cupin type-2" evidence="1">
    <location>
        <begin position="102"/>
        <end position="160"/>
    </location>
</feature>
<accession>S3DAT1</accession>
<dbReference type="RefSeq" id="XP_008077787.1">
    <property type="nucleotide sequence ID" value="XM_008079596.1"/>
</dbReference>
<dbReference type="InterPro" id="IPR013096">
    <property type="entry name" value="Cupin_2"/>
</dbReference>